<accession>A0A931LQN5</accession>
<dbReference type="PANTHER" id="PTHR12526">
    <property type="entry name" value="GLYCOSYLTRANSFERASE"/>
    <property type="match status" value="1"/>
</dbReference>
<evidence type="ECO:0000313" key="5">
    <source>
        <dbReference type="Proteomes" id="UP000727962"/>
    </source>
</evidence>
<keyword evidence="1" id="KW-0328">Glycosyltransferase</keyword>
<dbReference type="GO" id="GO:0016757">
    <property type="term" value="F:glycosyltransferase activity"/>
    <property type="evidence" value="ECO:0007669"/>
    <property type="project" value="UniProtKB-KW"/>
</dbReference>
<dbReference type="EMBL" id="JACOSL010000004">
    <property type="protein sequence ID" value="MBI1755597.1"/>
    <property type="molecule type" value="Genomic_DNA"/>
</dbReference>
<protein>
    <submittedName>
        <fullName evidence="4">Glycosyltransferase family 4 protein</fullName>
    </submittedName>
</protein>
<organism evidence="4 5">
    <name type="scientific">Fimbriimonas ginsengisoli</name>
    <dbReference type="NCBI Taxonomy" id="1005039"/>
    <lineage>
        <taxon>Bacteria</taxon>
        <taxon>Bacillati</taxon>
        <taxon>Armatimonadota</taxon>
        <taxon>Fimbriimonadia</taxon>
        <taxon>Fimbriimonadales</taxon>
        <taxon>Fimbriimonadaceae</taxon>
        <taxon>Fimbriimonas</taxon>
    </lineage>
</organism>
<reference evidence="4" key="1">
    <citation type="submission" date="2020-07" db="EMBL/GenBank/DDBJ databases">
        <title>Huge and variable diversity of episymbiotic CPR bacteria and DPANN archaea in groundwater ecosystems.</title>
        <authorList>
            <person name="He C.Y."/>
            <person name="Keren R."/>
            <person name="Whittaker M."/>
            <person name="Farag I.F."/>
            <person name="Doudna J."/>
            <person name="Cate J.H.D."/>
            <person name="Banfield J.F."/>
        </authorList>
    </citation>
    <scope>NUCLEOTIDE SEQUENCE</scope>
    <source>
        <strain evidence="4">NC_groundwater_17_Pr7_B-0.1um_64_12</strain>
    </source>
</reference>
<dbReference type="AlphaFoldDB" id="A0A931LQN5"/>
<dbReference type="CDD" id="cd03801">
    <property type="entry name" value="GT4_PimA-like"/>
    <property type="match status" value="1"/>
</dbReference>
<name>A0A931LQN5_FIMGI</name>
<dbReference type="Proteomes" id="UP000727962">
    <property type="component" value="Unassembled WGS sequence"/>
</dbReference>
<evidence type="ECO:0000259" key="3">
    <source>
        <dbReference type="Pfam" id="PF00534"/>
    </source>
</evidence>
<evidence type="ECO:0000256" key="2">
    <source>
        <dbReference type="ARBA" id="ARBA00022679"/>
    </source>
</evidence>
<keyword evidence="2" id="KW-0808">Transferase</keyword>
<evidence type="ECO:0000256" key="1">
    <source>
        <dbReference type="ARBA" id="ARBA00022676"/>
    </source>
</evidence>
<dbReference type="PANTHER" id="PTHR12526:SF510">
    <property type="entry name" value="D-INOSITOL 3-PHOSPHATE GLYCOSYLTRANSFERASE"/>
    <property type="match status" value="1"/>
</dbReference>
<dbReference type="InterPro" id="IPR001296">
    <property type="entry name" value="Glyco_trans_1"/>
</dbReference>
<proteinExistence type="predicted"/>
<gene>
    <name evidence="4" type="ORF">HYR64_00630</name>
</gene>
<dbReference type="Pfam" id="PF00534">
    <property type="entry name" value="Glycos_transf_1"/>
    <property type="match status" value="1"/>
</dbReference>
<comment type="caution">
    <text evidence="4">The sequence shown here is derived from an EMBL/GenBank/DDBJ whole genome shotgun (WGS) entry which is preliminary data.</text>
</comment>
<dbReference type="SUPFAM" id="SSF53756">
    <property type="entry name" value="UDP-Glycosyltransferase/glycogen phosphorylase"/>
    <property type="match status" value="1"/>
</dbReference>
<evidence type="ECO:0000313" key="4">
    <source>
        <dbReference type="EMBL" id="MBI1755597.1"/>
    </source>
</evidence>
<feature type="domain" description="Glycosyl transferase family 1" evidence="3">
    <location>
        <begin position="203"/>
        <end position="344"/>
    </location>
</feature>
<dbReference type="Gene3D" id="3.40.50.2000">
    <property type="entry name" value="Glycogen Phosphorylase B"/>
    <property type="match status" value="2"/>
</dbReference>
<sequence length="563" mass="62202">MPRIVSVVLDHLGFFNIHAGGLAVHGANLVVSAQLHEIARRPEVEGFEIFLAPYAMTDPGLLRQSAEGLMPADRMGRGILRFYPMHAMPDIWRDGEARLMYTVDPENLPRDRYLRDRFAEGPTPIVSTAHALGHAALWPKLQRLAEAPPVSYDAIVAPSRSYAAALEKAFDGYLGATAQCRIEVIPHGIDGDRFRPVDEAGRTAARRELELPEGATIALVFGRLTPNNKADLSPLLRVFAEVSQPEDRLVLAGEENIAGYLDRLAAEASELGIGDRVTVRGRVDPDRRERYFQASDLFVFPGDTLEAFATTVTEALACGLPCIVSDWAGLRDQVVDGDNGFCVPTWFVPGLDRVGQLSPANLTHTEFLYLAQSVWVDTRGLGESLATLLRSTEDRQRMGQRSRAIFDERFRLEHVFDRLFALFDEMIELARREGDESKAERRSHADKLGLPTPYISIFGAYATHVLNGEVRVRPTKHGNQVLRKQASLTFYDECLPLLRPDIFGALLERLGALNPITEPDMSFGSLVSGASFASNAAEDDVRFHAALLLKRGVMELVPIPAKG</sequence>